<comment type="caution">
    <text evidence="1">The sequence shown here is derived from an EMBL/GenBank/DDBJ whole genome shotgun (WGS) entry which is preliminary data.</text>
</comment>
<name>A0ABN1J260_9CLOT</name>
<dbReference type="Gene3D" id="6.20.120.50">
    <property type="match status" value="1"/>
</dbReference>
<keyword evidence="2" id="KW-1185">Reference proteome</keyword>
<dbReference type="EMBL" id="BAAACF010000002">
    <property type="protein sequence ID" value="GAA0726491.1"/>
    <property type="molecule type" value="Genomic_DNA"/>
</dbReference>
<dbReference type="RefSeq" id="WP_343769853.1">
    <property type="nucleotide sequence ID" value="NZ_BAAACF010000002.1"/>
</dbReference>
<sequence length="68" mass="7973">MKGVIDRIEDKYVVIELEEGAMVNIPFQLIPKDAREGDVLIIDISIDRDETENRKKTIEELTRDLWDE</sequence>
<gene>
    <name evidence="1" type="ORF">GCM10008905_23150</name>
</gene>
<proteinExistence type="predicted"/>
<accession>A0ABN1J260</accession>
<reference evidence="1 2" key="1">
    <citation type="journal article" date="2019" name="Int. J. Syst. Evol. Microbiol.">
        <title>The Global Catalogue of Microorganisms (GCM) 10K type strain sequencing project: providing services to taxonomists for standard genome sequencing and annotation.</title>
        <authorList>
            <consortium name="The Broad Institute Genomics Platform"/>
            <consortium name="The Broad Institute Genome Sequencing Center for Infectious Disease"/>
            <person name="Wu L."/>
            <person name="Ma J."/>
        </authorList>
    </citation>
    <scope>NUCLEOTIDE SEQUENCE [LARGE SCALE GENOMIC DNA]</scope>
    <source>
        <strain evidence="1 2">JCM 1405</strain>
    </source>
</reference>
<evidence type="ECO:0000313" key="2">
    <source>
        <dbReference type="Proteomes" id="UP001500339"/>
    </source>
</evidence>
<dbReference type="InterPro" id="IPR021377">
    <property type="entry name" value="DUF3006"/>
</dbReference>
<dbReference type="Proteomes" id="UP001500339">
    <property type="component" value="Unassembled WGS sequence"/>
</dbReference>
<dbReference type="Pfam" id="PF11213">
    <property type="entry name" value="DUF3006"/>
    <property type="match status" value="1"/>
</dbReference>
<protein>
    <submittedName>
        <fullName evidence="1">DUF3006 domain-containing protein</fullName>
    </submittedName>
</protein>
<evidence type="ECO:0000313" key="1">
    <source>
        <dbReference type="EMBL" id="GAA0726491.1"/>
    </source>
</evidence>
<organism evidence="1 2">
    <name type="scientific">Clostridium malenominatum</name>
    <dbReference type="NCBI Taxonomy" id="1539"/>
    <lineage>
        <taxon>Bacteria</taxon>
        <taxon>Bacillati</taxon>
        <taxon>Bacillota</taxon>
        <taxon>Clostridia</taxon>
        <taxon>Eubacteriales</taxon>
        <taxon>Clostridiaceae</taxon>
        <taxon>Clostridium</taxon>
    </lineage>
</organism>